<evidence type="ECO:0000313" key="2">
    <source>
        <dbReference type="EMBL" id="ETS63918.1"/>
    </source>
</evidence>
<keyword evidence="3" id="KW-1185">Reference proteome</keyword>
<evidence type="ECO:0000256" key="1">
    <source>
        <dbReference type="SAM" id="MobiDB-lite"/>
    </source>
</evidence>
<feature type="compositionally biased region" description="Basic and acidic residues" evidence="1">
    <location>
        <begin position="95"/>
        <end position="104"/>
    </location>
</feature>
<dbReference type="HOGENOM" id="CLU_2172129_0_0_1"/>
<dbReference type="EMBL" id="AWNI01000008">
    <property type="protein sequence ID" value="ETS63918.1"/>
    <property type="molecule type" value="Genomic_DNA"/>
</dbReference>
<sequence>MVQFSKRRLAPLRRDDVPFSDSVYTTAGPNQDARLDRRRLYLHLITVKMQGCVLCVLPIDTKFSPATLPQRKPLQAQIERDRLVAPTTPESQLSFERRAKEAARLRASPP</sequence>
<gene>
    <name evidence="2" type="ORF">PaG_02244</name>
</gene>
<proteinExistence type="predicted"/>
<evidence type="ECO:0000313" key="3">
    <source>
        <dbReference type="Proteomes" id="UP000019462"/>
    </source>
</evidence>
<feature type="region of interest" description="Disordered" evidence="1">
    <location>
        <begin position="84"/>
        <end position="110"/>
    </location>
</feature>
<name>W3VQH7_MOEAP</name>
<protein>
    <submittedName>
        <fullName evidence="2">Uncharacterized protein</fullName>
    </submittedName>
</protein>
<accession>W3VQH7</accession>
<organism evidence="2 3">
    <name type="scientific">Moesziomyces aphidis</name>
    <name type="common">Pseudozyma aphidis</name>
    <dbReference type="NCBI Taxonomy" id="84754"/>
    <lineage>
        <taxon>Eukaryota</taxon>
        <taxon>Fungi</taxon>
        <taxon>Dikarya</taxon>
        <taxon>Basidiomycota</taxon>
        <taxon>Ustilaginomycotina</taxon>
        <taxon>Ustilaginomycetes</taxon>
        <taxon>Ustilaginales</taxon>
        <taxon>Ustilaginaceae</taxon>
        <taxon>Moesziomyces</taxon>
    </lineage>
</organism>
<reference evidence="2 3" key="1">
    <citation type="journal article" date="2014" name="Genome Announc.">
        <title>Genome sequence of the basidiomycetous fungus Pseudozyma aphidis DSM70725, an efficient producer of biosurfactant mannosylerythritol lipids.</title>
        <authorList>
            <person name="Lorenz S."/>
            <person name="Guenther M."/>
            <person name="Grumaz C."/>
            <person name="Rupp S."/>
            <person name="Zibek S."/>
            <person name="Sohn K."/>
        </authorList>
    </citation>
    <scope>NUCLEOTIDE SEQUENCE [LARGE SCALE GENOMIC DNA]</scope>
    <source>
        <strain evidence="3">ATCC 32657 / CBS 517.83 / DSM 70725 / JCM 10318 / NBRC 10182 / NRRL Y-7954 / St-0401</strain>
    </source>
</reference>
<dbReference type="Proteomes" id="UP000019462">
    <property type="component" value="Unassembled WGS sequence"/>
</dbReference>
<dbReference type="AlphaFoldDB" id="W3VQH7"/>
<comment type="caution">
    <text evidence="2">The sequence shown here is derived from an EMBL/GenBank/DDBJ whole genome shotgun (WGS) entry which is preliminary data.</text>
</comment>